<name>A0A0A2V3E0_PARBA</name>
<evidence type="ECO:0000313" key="1">
    <source>
        <dbReference type="EMBL" id="KGQ00897.1"/>
    </source>
</evidence>
<dbReference type="AlphaFoldDB" id="A0A0A2V3E0"/>
<dbReference type="EMBL" id="KN294017">
    <property type="protein sequence ID" value="KGQ00897.1"/>
    <property type="molecule type" value="Genomic_DNA"/>
</dbReference>
<accession>A0A0A2V3E0</accession>
<dbReference type="RefSeq" id="XP_002790344.2">
    <property type="nucleotide sequence ID" value="XM_002790298.2"/>
</dbReference>
<proteinExistence type="predicted"/>
<organism evidence="1 2">
    <name type="scientific">Paracoccidioides lutzii (strain ATCC MYA-826 / Pb01)</name>
    <name type="common">Paracoccidioides brasiliensis</name>
    <dbReference type="NCBI Taxonomy" id="502779"/>
    <lineage>
        <taxon>Eukaryota</taxon>
        <taxon>Fungi</taxon>
        <taxon>Dikarya</taxon>
        <taxon>Ascomycota</taxon>
        <taxon>Pezizomycotina</taxon>
        <taxon>Eurotiomycetes</taxon>
        <taxon>Eurotiomycetidae</taxon>
        <taxon>Onygenales</taxon>
        <taxon>Ajellomycetaceae</taxon>
        <taxon>Paracoccidioides</taxon>
    </lineage>
</organism>
<dbReference type="KEGG" id="pbl:PAAG_12440"/>
<gene>
    <name evidence="1" type="ORF">PAAG_12440</name>
</gene>
<keyword evidence="2" id="KW-1185">Reference proteome</keyword>
<dbReference type="OMA" id="CFNHETF"/>
<dbReference type="eggNOG" id="ENOG502RQY7">
    <property type="taxonomic scope" value="Eukaryota"/>
</dbReference>
<evidence type="ECO:0000313" key="2">
    <source>
        <dbReference type="Proteomes" id="UP000002059"/>
    </source>
</evidence>
<protein>
    <submittedName>
        <fullName evidence="1">Uncharacterized protein</fullName>
    </submittedName>
</protein>
<dbReference type="VEuPathDB" id="FungiDB:PAAG_12440"/>
<dbReference type="Proteomes" id="UP000002059">
    <property type="component" value="Partially assembled WGS sequence"/>
</dbReference>
<sequence length="83" mass="9553">MNLSEKYLQDDRPTAIGQQSALECFNHETFKAVKFEGLLRTVEWRESEDEYCRCRIKKGSTHARVVDGFVQQKQINDASGGEK</sequence>
<dbReference type="GeneID" id="9093512"/>
<dbReference type="HOGENOM" id="CLU_177948_0_0_1"/>
<reference evidence="1 2" key="1">
    <citation type="journal article" date="2011" name="PLoS Genet.">
        <title>Comparative genomic analysis of human fungal pathogens causing paracoccidioidomycosis.</title>
        <authorList>
            <person name="Desjardins C.A."/>
            <person name="Champion M.D."/>
            <person name="Holder J.W."/>
            <person name="Muszewska A."/>
            <person name="Goldberg J."/>
            <person name="Bailao A.M."/>
            <person name="Brigido M.M."/>
            <person name="Ferreira M.E."/>
            <person name="Garcia A.M."/>
            <person name="Grynberg M."/>
            <person name="Gujja S."/>
            <person name="Heiman D.I."/>
            <person name="Henn M.R."/>
            <person name="Kodira C.D."/>
            <person name="Leon-Narvaez H."/>
            <person name="Longo L.V."/>
            <person name="Ma L.J."/>
            <person name="Malavazi I."/>
            <person name="Matsuo A.L."/>
            <person name="Morais F.V."/>
            <person name="Pereira M."/>
            <person name="Rodriguez-Brito S."/>
            <person name="Sakthikumar S."/>
            <person name="Salem-Izacc S.M."/>
            <person name="Sykes S.M."/>
            <person name="Teixeira M.M."/>
            <person name="Vallejo M.C."/>
            <person name="Walter M.E."/>
            <person name="Yandava C."/>
            <person name="Young S."/>
            <person name="Zeng Q."/>
            <person name="Zucker J."/>
            <person name="Felipe M.S."/>
            <person name="Goldman G.H."/>
            <person name="Haas B.J."/>
            <person name="McEwen J.G."/>
            <person name="Nino-Vega G."/>
            <person name="Puccia R."/>
            <person name="San-Blas G."/>
            <person name="Soares C.M."/>
            <person name="Birren B.W."/>
            <person name="Cuomo C.A."/>
        </authorList>
    </citation>
    <scope>NUCLEOTIDE SEQUENCE [LARGE SCALE GENOMIC DNA]</scope>
    <source>
        <strain evidence="2">ATCC MYA-826 / Pb01</strain>
    </source>
</reference>